<protein>
    <recommendedName>
        <fullName evidence="2">3-keto-alpha-glucoside-1,2-lyase/3-keto-2-hydroxy-glucal hydratase domain-containing protein</fullName>
    </recommendedName>
</protein>
<organism evidence="3 4">
    <name type="scientific">Novipirellula caenicola</name>
    <dbReference type="NCBI Taxonomy" id="1536901"/>
    <lineage>
        <taxon>Bacteria</taxon>
        <taxon>Pseudomonadati</taxon>
        <taxon>Planctomycetota</taxon>
        <taxon>Planctomycetia</taxon>
        <taxon>Pirellulales</taxon>
        <taxon>Pirellulaceae</taxon>
        <taxon>Novipirellula</taxon>
    </lineage>
</organism>
<sequence length="290" mass="32331">MPRTNIQLKKRMFIGNVLHRLAFSTLLFPGIVVVAIAAVSLASAQEPPRSEAIGSDREQKESNAAPSTLGLAPPSGAVVLLDGSNLDAWKPFSFQWINPKDDQKQIQWKLVDGGAMEIALEFEGKRRKQFLYTKGNFGDYRLHLEFQLPEADSGNSGIFFGPLYELQIFNSADKKIPGMGDCGAIYQIRAPDVNAALEPGVWQTIDLEYQAAEMGANGFMTENGAARVSVWLNGKLIHDDFKLSLRRNKYAAFPEERLSPIVLQEHGSKVRFRNIWLVEKTANPKARQKK</sequence>
<dbReference type="Gene3D" id="2.60.120.560">
    <property type="entry name" value="Exo-inulinase, domain 1"/>
    <property type="match status" value="1"/>
</dbReference>
<evidence type="ECO:0000313" key="4">
    <source>
        <dbReference type="Proteomes" id="UP001416858"/>
    </source>
</evidence>
<reference evidence="3 4" key="1">
    <citation type="submission" date="2024-02" db="EMBL/GenBank/DDBJ databases">
        <title>Rhodopirellula caenicola NBRC 110016.</title>
        <authorList>
            <person name="Ichikawa N."/>
            <person name="Katano-Makiyama Y."/>
            <person name="Hidaka K."/>
        </authorList>
    </citation>
    <scope>NUCLEOTIDE SEQUENCE [LARGE SCALE GENOMIC DNA]</scope>
    <source>
        <strain evidence="3 4">NBRC 110016</strain>
    </source>
</reference>
<dbReference type="Proteomes" id="UP001416858">
    <property type="component" value="Unassembled WGS sequence"/>
</dbReference>
<keyword evidence="4" id="KW-1185">Reference proteome</keyword>
<evidence type="ECO:0000313" key="3">
    <source>
        <dbReference type="EMBL" id="GAA5505255.1"/>
    </source>
</evidence>
<name>A0ABP9VKX9_9BACT</name>
<feature type="region of interest" description="Disordered" evidence="1">
    <location>
        <begin position="47"/>
        <end position="70"/>
    </location>
</feature>
<evidence type="ECO:0000256" key="1">
    <source>
        <dbReference type="SAM" id="MobiDB-lite"/>
    </source>
</evidence>
<proteinExistence type="predicted"/>
<dbReference type="InterPro" id="IPR010496">
    <property type="entry name" value="AL/BT2_dom"/>
</dbReference>
<dbReference type="Pfam" id="PF06439">
    <property type="entry name" value="3keto-disac_hyd"/>
    <property type="match status" value="1"/>
</dbReference>
<evidence type="ECO:0000259" key="2">
    <source>
        <dbReference type="Pfam" id="PF06439"/>
    </source>
</evidence>
<feature type="domain" description="3-keto-alpha-glucoside-1,2-lyase/3-keto-2-hydroxy-glucal hydratase" evidence="2">
    <location>
        <begin position="76"/>
        <end position="277"/>
    </location>
</feature>
<gene>
    <name evidence="3" type="ORF">Rcae01_00697</name>
</gene>
<comment type="caution">
    <text evidence="3">The sequence shown here is derived from an EMBL/GenBank/DDBJ whole genome shotgun (WGS) entry which is preliminary data.</text>
</comment>
<accession>A0ABP9VKX9</accession>
<dbReference type="RefSeq" id="WP_345682314.1">
    <property type="nucleotide sequence ID" value="NZ_BAABRO010000001.1"/>
</dbReference>
<dbReference type="EMBL" id="BAABRO010000001">
    <property type="protein sequence ID" value="GAA5505255.1"/>
    <property type="molecule type" value="Genomic_DNA"/>
</dbReference>